<dbReference type="OrthoDB" id="2789670at2759"/>
<dbReference type="Proteomes" id="UP000596742">
    <property type="component" value="Unassembled WGS sequence"/>
</dbReference>
<keyword evidence="9" id="KW-0999">Mitochondrion inner membrane</keyword>
<comment type="function">
    <text evidence="23">A cytochrome P450 monooxygenase involved in the metabolism of arachidonic acid and its conjugates. Mechanistically, uses molecular oxygen inserting one oxygen atom into a substrate, and reducing the second into a water molecule, with two electrons provided by NADPH via cytochrome P450 reductase (CPR; NADPH-ferrihemoprotein reductase). Acts as an omega and omega-1 hydroxylase for arachidonic acid and possibly for other long chain fatty acids. May modulate the arachidonic acid signaling pathway and play a role in other fatty acid signaling processes. May down-regulate the biological activities of N-arachidonoyl-serotonin, an endocannabinoid that has anti-nociceptive effects through inhibition of fatty acid amide hydrolase FAAH, TRPV1 receptor and T-type calcium channels. Catalyzes C-2 oxidation of the indole ring of N-arachidonoyl-serotonin forming a less active product 2-oxo-N-arachidonoyl-serotonin.</text>
</comment>
<evidence type="ECO:0000256" key="12">
    <source>
        <dbReference type="ARBA" id="ARBA00022989"/>
    </source>
</evidence>
<dbReference type="InterPro" id="IPR001128">
    <property type="entry name" value="Cyt_P450"/>
</dbReference>
<dbReference type="GO" id="GO:0006629">
    <property type="term" value="P:lipid metabolic process"/>
    <property type="evidence" value="ECO:0007669"/>
    <property type="project" value="UniProtKB-KW"/>
</dbReference>
<evidence type="ECO:0000256" key="9">
    <source>
        <dbReference type="ARBA" id="ARBA00022792"/>
    </source>
</evidence>
<keyword evidence="11" id="KW-0492">Microsome</keyword>
<organism evidence="29 30">
    <name type="scientific">Mytilus galloprovincialis</name>
    <name type="common">Mediterranean mussel</name>
    <dbReference type="NCBI Taxonomy" id="29158"/>
    <lineage>
        <taxon>Eukaryota</taxon>
        <taxon>Metazoa</taxon>
        <taxon>Spiralia</taxon>
        <taxon>Lophotrochozoa</taxon>
        <taxon>Mollusca</taxon>
        <taxon>Bivalvia</taxon>
        <taxon>Autobranchia</taxon>
        <taxon>Pteriomorphia</taxon>
        <taxon>Mytilida</taxon>
        <taxon>Mytiloidea</taxon>
        <taxon>Mytilidae</taxon>
        <taxon>Mytilinae</taxon>
        <taxon>Mytilus</taxon>
    </lineage>
</organism>
<keyword evidence="14 27" id="KW-0408">Iron</keyword>
<dbReference type="PANTHER" id="PTHR24300">
    <property type="entry name" value="CYTOCHROME P450 508A4-RELATED"/>
    <property type="match status" value="1"/>
</dbReference>
<protein>
    <recommendedName>
        <fullName evidence="25">Cytochrome P450 2U1</fullName>
        <ecNumber evidence="24">1.14.14.80</ecNumber>
    </recommendedName>
    <alternativeName>
        <fullName evidence="26">Long-chain fatty acid omega-monooxygenase</fullName>
    </alternativeName>
</protein>
<keyword evidence="7 28" id="KW-0812">Transmembrane</keyword>
<dbReference type="PRINTS" id="PR00463">
    <property type="entry name" value="EP450I"/>
</dbReference>
<evidence type="ECO:0000256" key="5">
    <source>
        <dbReference type="ARBA" id="ARBA00010617"/>
    </source>
</evidence>
<keyword evidence="15" id="KW-0503">Monooxygenase</keyword>
<evidence type="ECO:0000256" key="16">
    <source>
        <dbReference type="ARBA" id="ARBA00023098"/>
    </source>
</evidence>
<evidence type="ECO:0000256" key="10">
    <source>
        <dbReference type="ARBA" id="ARBA00022824"/>
    </source>
</evidence>
<accession>A0A8B6DFG1</accession>
<evidence type="ECO:0000256" key="13">
    <source>
        <dbReference type="ARBA" id="ARBA00023002"/>
    </source>
</evidence>
<dbReference type="PANTHER" id="PTHR24300:SF375">
    <property type="entry name" value="CYTOCHROME P450 FAMILY"/>
    <property type="match status" value="1"/>
</dbReference>
<dbReference type="EMBL" id="UYJE01003285">
    <property type="protein sequence ID" value="VDI17918.1"/>
    <property type="molecule type" value="Genomic_DNA"/>
</dbReference>
<dbReference type="InterPro" id="IPR002401">
    <property type="entry name" value="Cyt_P450_E_grp-I"/>
</dbReference>
<dbReference type="GO" id="GO:0020037">
    <property type="term" value="F:heme binding"/>
    <property type="evidence" value="ECO:0007669"/>
    <property type="project" value="InterPro"/>
</dbReference>
<comment type="catalytic activity">
    <reaction evidence="20">
        <text>(5Z,8Z,11Z,14Z)-eicosatetraenoate + reduced [NADPH--hemoprotein reductase] + O2 = 20-hydroxy-(5Z,8Z,11Z,14Z)-eicosatetraenoate + oxidized [NADPH--hemoprotein reductase] + H2O + H(+)</text>
        <dbReference type="Rhea" id="RHEA:39755"/>
        <dbReference type="Rhea" id="RHEA-COMP:11964"/>
        <dbReference type="Rhea" id="RHEA-COMP:11965"/>
        <dbReference type="ChEBI" id="CHEBI:15377"/>
        <dbReference type="ChEBI" id="CHEBI:15378"/>
        <dbReference type="ChEBI" id="CHEBI:15379"/>
        <dbReference type="ChEBI" id="CHEBI:32395"/>
        <dbReference type="ChEBI" id="CHEBI:57618"/>
        <dbReference type="ChEBI" id="CHEBI:58210"/>
        <dbReference type="ChEBI" id="CHEBI:76624"/>
    </reaction>
    <physiologicalReaction direction="left-to-right" evidence="20">
        <dbReference type="Rhea" id="RHEA:39756"/>
    </physiologicalReaction>
</comment>
<evidence type="ECO:0000256" key="8">
    <source>
        <dbReference type="ARBA" id="ARBA00022723"/>
    </source>
</evidence>
<dbReference type="GO" id="GO:0006805">
    <property type="term" value="P:xenobiotic metabolic process"/>
    <property type="evidence" value="ECO:0007669"/>
    <property type="project" value="TreeGrafter"/>
</dbReference>
<evidence type="ECO:0000256" key="28">
    <source>
        <dbReference type="SAM" id="Phobius"/>
    </source>
</evidence>
<dbReference type="Pfam" id="PF00067">
    <property type="entry name" value="p450"/>
    <property type="match status" value="1"/>
</dbReference>
<reference evidence="29" key="1">
    <citation type="submission" date="2018-11" db="EMBL/GenBank/DDBJ databases">
        <authorList>
            <person name="Alioto T."/>
            <person name="Alioto T."/>
        </authorList>
    </citation>
    <scope>NUCLEOTIDE SEQUENCE</scope>
</reference>
<gene>
    <name evidence="29" type="ORF">MGAL_10B017291</name>
</gene>
<comment type="catalytic activity">
    <reaction evidence="19">
        <text>(5Z,8Z,11Z,14Z)-eicosatetraenoate + reduced [NADPH--hemoprotein reductase] + O2 = 19-hydroxy-(5Z,8Z,11Z,14Z)-eicosatetraenoate + oxidized [NADPH--hemoprotein reductase] + H2O + H(+)</text>
        <dbReference type="Rhea" id="RHEA:39759"/>
        <dbReference type="Rhea" id="RHEA-COMP:11964"/>
        <dbReference type="Rhea" id="RHEA-COMP:11965"/>
        <dbReference type="ChEBI" id="CHEBI:15377"/>
        <dbReference type="ChEBI" id="CHEBI:15378"/>
        <dbReference type="ChEBI" id="CHEBI:15379"/>
        <dbReference type="ChEBI" id="CHEBI:32395"/>
        <dbReference type="ChEBI" id="CHEBI:57618"/>
        <dbReference type="ChEBI" id="CHEBI:58210"/>
        <dbReference type="ChEBI" id="CHEBI:76627"/>
    </reaction>
    <physiologicalReaction direction="left-to-right" evidence="19">
        <dbReference type="Rhea" id="RHEA:39760"/>
    </physiologicalReaction>
</comment>
<dbReference type="PRINTS" id="PR00385">
    <property type="entry name" value="P450"/>
</dbReference>
<keyword evidence="17" id="KW-0496">Mitochondrion</keyword>
<evidence type="ECO:0000256" key="18">
    <source>
        <dbReference type="ARBA" id="ARBA00023136"/>
    </source>
</evidence>
<feature type="binding site" description="axial binding residue" evidence="27">
    <location>
        <position position="897"/>
    </location>
    <ligand>
        <name>heme</name>
        <dbReference type="ChEBI" id="CHEBI:30413"/>
    </ligand>
    <ligandPart>
        <name>Fe</name>
        <dbReference type="ChEBI" id="CHEBI:18248"/>
    </ligandPart>
</feature>
<comment type="similarity">
    <text evidence="5">Belongs to the cytochrome P450 family.</text>
</comment>
<feature type="transmembrane region" description="Helical" evidence="28">
    <location>
        <begin position="31"/>
        <end position="47"/>
    </location>
</feature>
<name>A0A8B6DFG1_MYTGA</name>
<dbReference type="FunFam" id="1.10.630.10:FF:000036">
    <property type="entry name" value="CYtochrome P450 family"/>
    <property type="match status" value="1"/>
</dbReference>
<evidence type="ECO:0000256" key="7">
    <source>
        <dbReference type="ARBA" id="ARBA00022692"/>
    </source>
</evidence>
<dbReference type="Gene3D" id="1.10.630.10">
    <property type="entry name" value="Cytochrome P450"/>
    <property type="match status" value="2"/>
</dbReference>
<dbReference type="EC" id="1.14.14.80" evidence="24"/>
<keyword evidence="12 28" id="KW-1133">Transmembrane helix</keyword>
<dbReference type="InterPro" id="IPR017972">
    <property type="entry name" value="Cyt_P450_CS"/>
</dbReference>
<keyword evidence="30" id="KW-1185">Reference proteome</keyword>
<evidence type="ECO:0000256" key="14">
    <source>
        <dbReference type="ARBA" id="ARBA00023004"/>
    </source>
</evidence>
<evidence type="ECO:0000256" key="26">
    <source>
        <dbReference type="ARBA" id="ARBA00079181"/>
    </source>
</evidence>
<comment type="catalytic activity">
    <reaction evidence="21">
        <text>N-[(5Z,8Z,11Z,14Z)-eicosatetraenoyl]-serotonin + reduced [NADPH--hemoprotein reductase] + O2 = 2-oxo-N-[(5Z,8Z,11Z,14Z)-eicosatetraenoyl]-serotonin + oxidized [NADPH--hemoprotein reductase] + H2O + H(+)</text>
        <dbReference type="Rhea" id="RHEA:50296"/>
        <dbReference type="Rhea" id="RHEA-COMP:11964"/>
        <dbReference type="Rhea" id="RHEA-COMP:11965"/>
        <dbReference type="ChEBI" id="CHEBI:15377"/>
        <dbReference type="ChEBI" id="CHEBI:15378"/>
        <dbReference type="ChEBI" id="CHEBI:15379"/>
        <dbReference type="ChEBI" id="CHEBI:57618"/>
        <dbReference type="ChEBI" id="CHEBI:58210"/>
        <dbReference type="ChEBI" id="CHEBI:132255"/>
        <dbReference type="ChEBI" id="CHEBI:132256"/>
    </reaction>
    <physiologicalReaction direction="left-to-right" evidence="21">
        <dbReference type="Rhea" id="RHEA:50297"/>
    </physiologicalReaction>
</comment>
<keyword evidence="16" id="KW-0443">Lipid metabolism</keyword>
<dbReference type="FunFam" id="1.10.630.10:FF:000017">
    <property type="entry name" value="cytochrome P450 2U1 isoform X1"/>
    <property type="match status" value="1"/>
</dbReference>
<evidence type="ECO:0000256" key="3">
    <source>
        <dbReference type="ARBA" id="ARBA00004448"/>
    </source>
</evidence>
<evidence type="ECO:0000256" key="4">
    <source>
        <dbReference type="ARBA" id="ARBA00004477"/>
    </source>
</evidence>
<keyword evidence="18 28" id="KW-0472">Membrane</keyword>
<evidence type="ECO:0000313" key="29">
    <source>
        <dbReference type="EMBL" id="VDI17918.1"/>
    </source>
</evidence>
<evidence type="ECO:0000256" key="19">
    <source>
        <dbReference type="ARBA" id="ARBA00049206"/>
    </source>
</evidence>
<evidence type="ECO:0000256" key="23">
    <source>
        <dbReference type="ARBA" id="ARBA00058812"/>
    </source>
</evidence>
<evidence type="ECO:0000256" key="11">
    <source>
        <dbReference type="ARBA" id="ARBA00022848"/>
    </source>
</evidence>
<dbReference type="PROSITE" id="PS00086">
    <property type="entry name" value="CYTOCHROME_P450"/>
    <property type="match status" value="2"/>
</dbReference>
<proteinExistence type="inferred from homology"/>
<dbReference type="GO" id="GO:0005506">
    <property type="term" value="F:iron ion binding"/>
    <property type="evidence" value="ECO:0007669"/>
    <property type="project" value="InterPro"/>
</dbReference>
<dbReference type="InterPro" id="IPR036396">
    <property type="entry name" value="Cyt_P450_sf"/>
</dbReference>
<keyword evidence="10" id="KW-0256">Endoplasmic reticulum</keyword>
<dbReference type="GO" id="GO:0102033">
    <property type="term" value="F:long-chain fatty acid omega-hydroxylase activity"/>
    <property type="evidence" value="ECO:0007669"/>
    <property type="project" value="UniProtKB-EC"/>
</dbReference>
<evidence type="ECO:0000256" key="1">
    <source>
        <dbReference type="ARBA" id="ARBA00001971"/>
    </source>
</evidence>
<feature type="transmembrane region" description="Helical" evidence="28">
    <location>
        <begin position="7"/>
        <end position="25"/>
    </location>
</feature>
<evidence type="ECO:0000256" key="24">
    <source>
        <dbReference type="ARBA" id="ARBA00066560"/>
    </source>
</evidence>
<evidence type="ECO:0000256" key="20">
    <source>
        <dbReference type="ARBA" id="ARBA00051320"/>
    </source>
</evidence>
<evidence type="ECO:0000256" key="6">
    <source>
        <dbReference type="ARBA" id="ARBA00022617"/>
    </source>
</evidence>
<sequence length="952" mass="108436">MINIGILDWILLIFALLIIYVNLIYLKTSHSITLIIFECIYYALGFARGYHFEVSDLVVTILVFDFLVLWTNQQRPVTLPPGPSPLPIIGNILHLGNGKDTLDVFRSLRKKYGDIFSLSLGPYWVVVINGKDCLKEIFVKNGEFTSDRPPLYGLISSNGANWKAQRSFTISKLRQFGFGKRSFESSIIEELKPFLNWIQSYNGQPFALEGILNASTVNSLMQIVVGKRFEYNDEKYCEFLKIINEIATSPALSGPVNFLPWLAKLPGDFFGIKADTVKFDKQIDYFKSEVEEHKKNFNQDNIRDFIDVYLKEMQIQDQNTHTMFKEDQLTCIVNDLISAGTETTATTIRWAIVLLLNNINVQNKMRKEIDVAVGTGRVPTLADRHNMPYCEAVILESLRFGNIGPLAFPHLVTEEIIYKDLYVIPKGSVVIPCLDSVAFDETWFPESNVFKPERFIDEEGKLCNQDKIATFSLGRRVCPGEALAKMELFLYLTSMVHRFEFLPSKRGDGKNTVNVFRSLRKKYGDIFSLSLGSYWVVVVNGKEKLKEIFVKNGEFTSNRPPLYAINIFKNKGIVGSNGANWKTQRAFTISKLREFGFGKKSFESSIIDELIPFLQWIQEHKGKPLALEGILNASAANSLMQIVLGKRFDYKDPKFCEFLLITNQITTSPALNGPVNFMPWLANLPGDFFGVKADTLKLDKLIDYFRHQIQEHKRTFDETNIRDFIDVYLKEIKMQDRSTSNMLNEDQLASVLTDVFGGGTETTATVVKWTILLLLNNMTVQKKMRQEIKEIVGYGRLPTLADKPKMPYCEAVIIEALRFGNIAPLSLPHLVSKEIIFRDEHVIPKGSVIIPCLDSVAFDETWFPESHVFKPERFIDEKGNLCNQDKIATFSLGRRVCPGESLARMELFLYLTSMVQRFEFLPVEGESPPPIDPARGILNTPQPYKFRAIPTQ</sequence>
<comment type="cofactor">
    <cofactor evidence="1 27">
        <name>heme</name>
        <dbReference type="ChEBI" id="CHEBI:30413"/>
    </cofactor>
</comment>
<comment type="catalytic activity">
    <reaction evidence="22">
        <text>an omega-methyl-long-chain fatty acid + reduced [NADPH--hemoprotein reductase] + O2 = an omega-hydroxy-long-chain fatty acid + oxidized [NADPH--hemoprotein reductase] + H2O + H(+)</text>
        <dbReference type="Rhea" id="RHEA:56748"/>
        <dbReference type="Rhea" id="RHEA-COMP:11964"/>
        <dbReference type="Rhea" id="RHEA-COMP:11965"/>
        <dbReference type="ChEBI" id="CHEBI:15377"/>
        <dbReference type="ChEBI" id="CHEBI:15378"/>
        <dbReference type="ChEBI" id="CHEBI:15379"/>
        <dbReference type="ChEBI" id="CHEBI:57618"/>
        <dbReference type="ChEBI" id="CHEBI:58210"/>
        <dbReference type="ChEBI" id="CHEBI:140991"/>
        <dbReference type="ChEBI" id="CHEBI:140992"/>
        <dbReference type="EC" id="1.14.14.80"/>
    </reaction>
    <physiologicalReaction direction="left-to-right" evidence="22">
        <dbReference type="Rhea" id="RHEA:56749"/>
    </physiologicalReaction>
</comment>
<comment type="subcellular location">
    <subcellularLocation>
        <location evidence="4">Endoplasmic reticulum membrane</location>
        <topology evidence="4">Multi-pass membrane protein</topology>
    </subcellularLocation>
    <subcellularLocation>
        <location evidence="2">Microsome membrane</location>
        <topology evidence="2">Multi-pass membrane protein</topology>
    </subcellularLocation>
    <subcellularLocation>
        <location evidence="3">Mitochondrion inner membrane</location>
        <topology evidence="3">Multi-pass membrane protein</topology>
    </subcellularLocation>
</comment>
<comment type="caution">
    <text evidence="29">The sequence shown here is derived from an EMBL/GenBank/DDBJ whole genome shotgun (WGS) entry which is preliminary data.</text>
</comment>
<dbReference type="GO" id="GO:0005789">
    <property type="term" value="C:endoplasmic reticulum membrane"/>
    <property type="evidence" value="ECO:0007669"/>
    <property type="project" value="UniProtKB-SubCell"/>
</dbReference>
<evidence type="ECO:0000256" key="15">
    <source>
        <dbReference type="ARBA" id="ARBA00023033"/>
    </source>
</evidence>
<dbReference type="GO" id="GO:0006082">
    <property type="term" value="P:organic acid metabolic process"/>
    <property type="evidence" value="ECO:0007669"/>
    <property type="project" value="TreeGrafter"/>
</dbReference>
<evidence type="ECO:0000256" key="17">
    <source>
        <dbReference type="ARBA" id="ARBA00023128"/>
    </source>
</evidence>
<keyword evidence="8 27" id="KW-0479">Metal-binding</keyword>
<dbReference type="GO" id="GO:0005743">
    <property type="term" value="C:mitochondrial inner membrane"/>
    <property type="evidence" value="ECO:0007669"/>
    <property type="project" value="UniProtKB-SubCell"/>
</dbReference>
<evidence type="ECO:0000256" key="21">
    <source>
        <dbReference type="ARBA" id="ARBA00052159"/>
    </source>
</evidence>
<evidence type="ECO:0000313" key="30">
    <source>
        <dbReference type="Proteomes" id="UP000596742"/>
    </source>
</evidence>
<evidence type="ECO:0000256" key="22">
    <source>
        <dbReference type="ARBA" id="ARBA00052378"/>
    </source>
</evidence>
<evidence type="ECO:0000256" key="27">
    <source>
        <dbReference type="PIRSR" id="PIRSR602401-1"/>
    </source>
</evidence>
<keyword evidence="13" id="KW-0560">Oxidoreductase</keyword>
<keyword evidence="6 27" id="KW-0349">Heme</keyword>
<evidence type="ECO:0000256" key="2">
    <source>
        <dbReference type="ARBA" id="ARBA00004154"/>
    </source>
</evidence>
<dbReference type="SUPFAM" id="SSF48264">
    <property type="entry name" value="Cytochrome P450"/>
    <property type="match status" value="2"/>
</dbReference>
<dbReference type="InterPro" id="IPR050182">
    <property type="entry name" value="Cytochrome_P450_fam2"/>
</dbReference>
<evidence type="ECO:0000256" key="25">
    <source>
        <dbReference type="ARBA" id="ARBA00067282"/>
    </source>
</evidence>
<dbReference type="AlphaFoldDB" id="A0A8B6DFG1"/>